<dbReference type="Gene3D" id="3.40.50.300">
    <property type="entry name" value="P-loop containing nucleotide triphosphate hydrolases"/>
    <property type="match status" value="1"/>
</dbReference>
<reference evidence="1" key="1">
    <citation type="journal article" date="2021" name="Proc. Natl. Acad. Sci. U.S.A.">
        <title>A Catalog of Tens of Thousands of Viruses from Human Metagenomes Reveals Hidden Associations with Chronic Diseases.</title>
        <authorList>
            <person name="Tisza M.J."/>
            <person name="Buck C.B."/>
        </authorList>
    </citation>
    <scope>NUCLEOTIDE SEQUENCE</scope>
    <source>
        <strain evidence="1">Ctxdc10</strain>
    </source>
</reference>
<proteinExistence type="predicted"/>
<dbReference type="GO" id="GO:0004386">
    <property type="term" value="F:helicase activity"/>
    <property type="evidence" value="ECO:0007669"/>
    <property type="project" value="UniProtKB-KW"/>
</dbReference>
<accession>A0A8S5TSG0</accession>
<dbReference type="EMBL" id="BK015918">
    <property type="protein sequence ID" value="DAF85103.1"/>
    <property type="molecule type" value="Genomic_DNA"/>
</dbReference>
<organism evidence="1">
    <name type="scientific">Siphoviridae sp. ctxdc10</name>
    <dbReference type="NCBI Taxonomy" id="2825740"/>
    <lineage>
        <taxon>Viruses</taxon>
        <taxon>Duplodnaviria</taxon>
        <taxon>Heunggongvirae</taxon>
        <taxon>Uroviricota</taxon>
        <taxon>Caudoviricetes</taxon>
    </lineage>
</organism>
<sequence>MSYEEILKQLQTEGNPVPCARFRFRIPDARTELKNALVTVLSAMGERLVWLPEYDKVAAWLSDNNGKGLLLFGNCGRGKSLITRYAIPMLLRKFANRIVTVVDCGAQDVCIDEVLKRKFIALDDIGVEVDRVEFGTRRNVVVEIVNKVQDNPDRMVIASSNLSGEGIKERYGDRIYDRIKYLCYRVAFNGNSLRK</sequence>
<keyword evidence="1" id="KW-0378">Hydrolase</keyword>
<dbReference type="InterPro" id="IPR027417">
    <property type="entry name" value="P-loop_NTPase"/>
</dbReference>
<name>A0A8S5TSG0_9CAUD</name>
<dbReference type="SUPFAM" id="SSF52540">
    <property type="entry name" value="P-loop containing nucleoside triphosphate hydrolases"/>
    <property type="match status" value="1"/>
</dbReference>
<keyword evidence="1" id="KW-0067">ATP-binding</keyword>
<protein>
    <submittedName>
        <fullName evidence="1">Replicative helicase</fullName>
    </submittedName>
</protein>
<keyword evidence="1" id="KW-0547">Nucleotide-binding</keyword>
<evidence type="ECO:0000313" key="1">
    <source>
        <dbReference type="EMBL" id="DAF85103.1"/>
    </source>
</evidence>
<keyword evidence="1" id="KW-0347">Helicase</keyword>